<proteinExistence type="inferred from homology"/>
<keyword evidence="3" id="KW-0238">DNA-binding</keyword>
<dbReference type="GO" id="GO:0043565">
    <property type="term" value="F:sequence-specific DNA binding"/>
    <property type="evidence" value="ECO:0007669"/>
    <property type="project" value="TreeGrafter"/>
</dbReference>
<keyword evidence="6" id="KW-0456">Lyase</keyword>
<evidence type="ECO:0000259" key="5">
    <source>
        <dbReference type="PROSITE" id="PS50931"/>
    </source>
</evidence>
<dbReference type="InterPro" id="IPR058163">
    <property type="entry name" value="LysR-type_TF_proteobact-type"/>
</dbReference>
<dbReference type="SUPFAM" id="SSF46785">
    <property type="entry name" value="Winged helix' DNA-binding domain"/>
    <property type="match status" value="1"/>
</dbReference>
<dbReference type="GO" id="GO:0003700">
    <property type="term" value="F:DNA-binding transcription factor activity"/>
    <property type="evidence" value="ECO:0007669"/>
    <property type="project" value="InterPro"/>
</dbReference>
<evidence type="ECO:0000256" key="2">
    <source>
        <dbReference type="ARBA" id="ARBA00023015"/>
    </source>
</evidence>
<evidence type="ECO:0000256" key="3">
    <source>
        <dbReference type="ARBA" id="ARBA00023125"/>
    </source>
</evidence>
<dbReference type="PRINTS" id="PR00039">
    <property type="entry name" value="HTHLYSR"/>
</dbReference>
<protein>
    <submittedName>
        <fullName evidence="6">Transcriptional regulator, LysR family</fullName>
        <ecNumber evidence="6">4.2.1.1</ecNumber>
    </submittedName>
</protein>
<keyword evidence="4" id="KW-0804">Transcription</keyword>
<dbReference type="Pfam" id="PF00126">
    <property type="entry name" value="HTH_1"/>
    <property type="match status" value="1"/>
</dbReference>
<organism evidence="6">
    <name type="scientific">Caulobacter sp. (strain K31)</name>
    <dbReference type="NCBI Taxonomy" id="366602"/>
    <lineage>
        <taxon>Bacteria</taxon>
        <taxon>Pseudomonadati</taxon>
        <taxon>Pseudomonadota</taxon>
        <taxon>Alphaproteobacteria</taxon>
        <taxon>Caulobacterales</taxon>
        <taxon>Caulobacteraceae</taxon>
        <taxon>Caulobacter</taxon>
    </lineage>
</organism>
<dbReference type="SUPFAM" id="SSF53850">
    <property type="entry name" value="Periplasmic binding protein-like II"/>
    <property type="match status" value="1"/>
</dbReference>
<dbReference type="InterPro" id="IPR000847">
    <property type="entry name" value="LysR_HTH_N"/>
</dbReference>
<evidence type="ECO:0000256" key="4">
    <source>
        <dbReference type="ARBA" id="ARBA00023163"/>
    </source>
</evidence>
<dbReference type="AlphaFoldDB" id="B0T518"/>
<dbReference type="PROSITE" id="PS50931">
    <property type="entry name" value="HTH_LYSR"/>
    <property type="match status" value="1"/>
</dbReference>
<accession>B0T518</accession>
<dbReference type="PANTHER" id="PTHR30537">
    <property type="entry name" value="HTH-TYPE TRANSCRIPTIONAL REGULATOR"/>
    <property type="match status" value="1"/>
</dbReference>
<dbReference type="InterPro" id="IPR036390">
    <property type="entry name" value="WH_DNA-bd_sf"/>
</dbReference>
<dbReference type="Pfam" id="PF03466">
    <property type="entry name" value="LysR_substrate"/>
    <property type="match status" value="1"/>
</dbReference>
<dbReference type="Gene3D" id="3.40.190.290">
    <property type="match status" value="1"/>
</dbReference>
<dbReference type="InterPro" id="IPR036388">
    <property type="entry name" value="WH-like_DNA-bd_sf"/>
</dbReference>
<dbReference type="KEGG" id="cak:Caul_4844"/>
<dbReference type="GO" id="GO:0006351">
    <property type="term" value="P:DNA-templated transcription"/>
    <property type="evidence" value="ECO:0007669"/>
    <property type="project" value="TreeGrafter"/>
</dbReference>
<gene>
    <name evidence="6" type="ordered locus">Caul_4844</name>
</gene>
<dbReference type="HOGENOM" id="CLU_039613_16_1_5"/>
<comment type="similarity">
    <text evidence="1">Belongs to the LysR transcriptional regulatory family.</text>
</comment>
<dbReference type="PANTHER" id="PTHR30537:SF1">
    <property type="entry name" value="HTH-TYPE TRANSCRIPTIONAL REGULATOR PGRR"/>
    <property type="match status" value="1"/>
</dbReference>
<name>B0T518_CAUSK</name>
<evidence type="ECO:0000313" key="6">
    <source>
        <dbReference type="EMBL" id="ABZ73964.1"/>
    </source>
</evidence>
<sequence>MRRDLLDGVVAFATVARRRSFTAAAADLQVTPAAVSHAVKQLEARIGVALFARTTREVGLTEAGRRFLDGARPAVEAMEAATAAARSLGEGPAGRVRLTISRLAFGMVLAPAIADFSRAYPDVRLEVAVDDTSVSIIEEGFDVGLRLGEMIAPDMVAVRVSPSFPFVVVGARSLLDRLGRPEHPRDLKGLPCLNIFQMTRRRDYRWEFAEDGREYEVSVEGPISINDFGFQVGMAVDGLGLAYAPEPLVAELIATGRLERVLDDHLAGPTAWHLYYPSRLGASAPLRAFVEFMRGRLRDAERAAGASGLSPPPSAR</sequence>
<evidence type="ECO:0000256" key="1">
    <source>
        <dbReference type="ARBA" id="ARBA00009437"/>
    </source>
</evidence>
<dbReference type="FunFam" id="1.10.10.10:FF:000001">
    <property type="entry name" value="LysR family transcriptional regulator"/>
    <property type="match status" value="1"/>
</dbReference>
<dbReference type="EMBL" id="CP000927">
    <property type="protein sequence ID" value="ABZ73964.1"/>
    <property type="molecule type" value="Genomic_DNA"/>
</dbReference>
<reference evidence="6" key="1">
    <citation type="submission" date="2008-01" db="EMBL/GenBank/DDBJ databases">
        <title>Complete sequence of chromosome of Caulobacter sp. K31.</title>
        <authorList>
            <consortium name="US DOE Joint Genome Institute"/>
            <person name="Copeland A."/>
            <person name="Lucas S."/>
            <person name="Lapidus A."/>
            <person name="Barry K."/>
            <person name="Glavina del Rio T."/>
            <person name="Dalin E."/>
            <person name="Tice H."/>
            <person name="Pitluck S."/>
            <person name="Bruce D."/>
            <person name="Goodwin L."/>
            <person name="Thompson L.S."/>
            <person name="Brettin T."/>
            <person name="Detter J.C."/>
            <person name="Han C."/>
            <person name="Schmutz J."/>
            <person name="Larimer F."/>
            <person name="Land M."/>
            <person name="Hauser L."/>
            <person name="Kyrpides N."/>
            <person name="Kim E."/>
            <person name="Stephens C."/>
            <person name="Richardson P."/>
        </authorList>
    </citation>
    <scope>NUCLEOTIDE SEQUENCE [LARGE SCALE GENOMIC DNA]</scope>
    <source>
        <strain evidence="6">K31</strain>
    </source>
</reference>
<dbReference type="Gene3D" id="1.10.10.10">
    <property type="entry name" value="Winged helix-like DNA-binding domain superfamily/Winged helix DNA-binding domain"/>
    <property type="match status" value="1"/>
</dbReference>
<dbReference type="GO" id="GO:0004089">
    <property type="term" value="F:carbonate dehydratase activity"/>
    <property type="evidence" value="ECO:0007669"/>
    <property type="project" value="UniProtKB-EC"/>
</dbReference>
<dbReference type="EC" id="4.2.1.1" evidence="6"/>
<feature type="domain" description="HTH lysR-type" evidence="5">
    <location>
        <begin position="4"/>
        <end position="61"/>
    </location>
</feature>
<dbReference type="OrthoDB" id="9813056at2"/>
<dbReference type="InterPro" id="IPR005119">
    <property type="entry name" value="LysR_subst-bd"/>
</dbReference>
<keyword evidence="2" id="KW-0805">Transcription regulation</keyword>
<dbReference type="eggNOG" id="COG0583">
    <property type="taxonomic scope" value="Bacteria"/>
</dbReference>
<dbReference type="STRING" id="366602.Caul_4844"/>